<dbReference type="RefSeq" id="WP_264281670.1">
    <property type="nucleotide sequence ID" value="NZ_CP107006.1"/>
</dbReference>
<accession>A0ABY6J272</accession>
<keyword evidence="3" id="KW-1185">Reference proteome</keyword>
<evidence type="ECO:0000256" key="1">
    <source>
        <dbReference type="ARBA" id="ARBA00009600"/>
    </source>
</evidence>
<organism evidence="2 3">
    <name type="scientific">Chitinophaga horti</name>
    <dbReference type="NCBI Taxonomy" id="2920382"/>
    <lineage>
        <taxon>Bacteria</taxon>
        <taxon>Pseudomonadati</taxon>
        <taxon>Bacteroidota</taxon>
        <taxon>Chitinophagia</taxon>
        <taxon>Chitinophagales</taxon>
        <taxon>Chitinophagaceae</taxon>
        <taxon>Chitinophaga</taxon>
    </lineage>
</organism>
<dbReference type="PANTHER" id="PTHR30327:SF1">
    <property type="entry name" value="UPF0301 PROTEIN YQGE"/>
    <property type="match status" value="1"/>
</dbReference>
<dbReference type="SUPFAM" id="SSF143456">
    <property type="entry name" value="VC0467-like"/>
    <property type="match status" value="1"/>
</dbReference>
<sequence>MKAGLFIKSTSLLDDSVFEGVLVYIAEYNAKGALGFVVNQRFARGLNELQEFSYLQPFPLYVGGPVDQEHLYFIHQRPDLIPDGTHIDGNTYLGGDFKATVQHIAAGKLSEQDIKIFMGYCGWDVGELDAEIEEGSWEILQTPADPFR</sequence>
<dbReference type="InterPro" id="IPR003774">
    <property type="entry name" value="AlgH-like"/>
</dbReference>
<dbReference type="Pfam" id="PF02622">
    <property type="entry name" value="DUF179"/>
    <property type="match status" value="1"/>
</dbReference>
<evidence type="ECO:0000313" key="2">
    <source>
        <dbReference type="EMBL" id="UYQ93625.1"/>
    </source>
</evidence>
<name>A0ABY6J272_9BACT</name>
<dbReference type="Proteomes" id="UP001162741">
    <property type="component" value="Chromosome"/>
</dbReference>
<gene>
    <name evidence="2" type="ORF">MKQ68_00735</name>
</gene>
<proteinExistence type="inferred from homology"/>
<comment type="similarity">
    <text evidence="1">Belongs to the UPF0301 (AlgH) family.</text>
</comment>
<evidence type="ECO:0000313" key="3">
    <source>
        <dbReference type="Proteomes" id="UP001162741"/>
    </source>
</evidence>
<protein>
    <submittedName>
        <fullName evidence="2">YqgE/AlgH family protein</fullName>
    </submittedName>
</protein>
<dbReference type="EMBL" id="CP107006">
    <property type="protein sequence ID" value="UYQ93625.1"/>
    <property type="molecule type" value="Genomic_DNA"/>
</dbReference>
<dbReference type="PANTHER" id="PTHR30327">
    <property type="entry name" value="UNCHARACTERIZED PROTEIN YQGE"/>
    <property type="match status" value="1"/>
</dbReference>
<reference evidence="2" key="1">
    <citation type="submission" date="2022-10" db="EMBL/GenBank/DDBJ databases">
        <title>Chitinophaga sp. nov., isolated from soil.</title>
        <authorList>
            <person name="Jeon C.O."/>
        </authorList>
    </citation>
    <scope>NUCLEOTIDE SEQUENCE</scope>
    <source>
        <strain evidence="2">R8</strain>
    </source>
</reference>
<dbReference type="Gene3D" id="3.40.1740.10">
    <property type="entry name" value="VC0467-like"/>
    <property type="match status" value="1"/>
</dbReference>